<keyword evidence="5" id="KW-0862">Zinc</keyword>
<keyword evidence="6" id="KW-0805">Transcription regulation</keyword>
<evidence type="ECO:0000256" key="2">
    <source>
        <dbReference type="ARBA" id="ARBA00022723"/>
    </source>
</evidence>
<evidence type="ECO:0000313" key="14">
    <source>
        <dbReference type="Proteomes" id="UP000092461"/>
    </source>
</evidence>
<reference evidence="12" key="2">
    <citation type="journal article" date="2020" name="BMC">
        <title>Leishmania infection induces a limited differential gene expression in the sand fly midgut.</title>
        <authorList>
            <person name="Coutinho-Abreu I.V."/>
            <person name="Serafim T.D."/>
            <person name="Meneses C."/>
            <person name="Kamhawi S."/>
            <person name="Oliveira F."/>
            <person name="Valenzuela J.G."/>
        </authorList>
    </citation>
    <scope>NUCLEOTIDE SEQUENCE</scope>
    <source>
        <strain evidence="12">Jacobina</strain>
        <tissue evidence="12">Midgut</tissue>
    </source>
</reference>
<dbReference type="VEuPathDB" id="VectorBase:LLOJ001056"/>
<dbReference type="PANTHER" id="PTHR24394">
    <property type="entry name" value="ZINC FINGER PROTEIN"/>
    <property type="match status" value="1"/>
</dbReference>
<evidence type="ECO:0000256" key="1">
    <source>
        <dbReference type="ARBA" id="ARBA00004123"/>
    </source>
</evidence>
<dbReference type="FunFam" id="3.30.160.60:FF:003317">
    <property type="entry name" value="Zinc finger protein 322"/>
    <property type="match status" value="1"/>
</dbReference>
<dbReference type="EnsemblMetazoa" id="LLOJ001056-RA">
    <property type="protein sequence ID" value="LLOJ001056-PA"/>
    <property type="gene ID" value="LLOJ001056"/>
</dbReference>
<accession>A0A1B0GH81</accession>
<evidence type="ECO:0000259" key="11">
    <source>
        <dbReference type="PROSITE" id="PS50157"/>
    </source>
</evidence>
<dbReference type="Proteomes" id="UP000092461">
    <property type="component" value="Unassembled WGS sequence"/>
</dbReference>
<reference evidence="14" key="1">
    <citation type="submission" date="2012-05" db="EMBL/GenBank/DDBJ databases">
        <title>Whole Genome Assembly of Lutzomyia longipalpis.</title>
        <authorList>
            <person name="Richards S."/>
            <person name="Qu C."/>
            <person name="Dillon R."/>
            <person name="Worley K."/>
            <person name="Scherer S."/>
            <person name="Batterton M."/>
            <person name="Taylor A."/>
            <person name="Hawes A."/>
            <person name="Hernandez B."/>
            <person name="Kovar C."/>
            <person name="Mandapat C."/>
            <person name="Pham C."/>
            <person name="Qu C."/>
            <person name="Jing C."/>
            <person name="Bess C."/>
            <person name="Bandaranaike D."/>
            <person name="Ngo D."/>
            <person name="Ongeri F."/>
            <person name="Arias F."/>
            <person name="Lara F."/>
            <person name="Weissenberger G."/>
            <person name="Kamau G."/>
            <person name="Han H."/>
            <person name="Shen H."/>
            <person name="Dinh H."/>
            <person name="Khalil I."/>
            <person name="Jones J."/>
            <person name="Shafer J."/>
            <person name="Jayaseelan J."/>
            <person name="Quiroz J."/>
            <person name="Blankenburg K."/>
            <person name="Nguyen L."/>
            <person name="Jackson L."/>
            <person name="Francisco L."/>
            <person name="Tang L.-Y."/>
            <person name="Pu L.-L."/>
            <person name="Perales L."/>
            <person name="Lorensuhewa L."/>
            <person name="Munidasa M."/>
            <person name="Coyle M."/>
            <person name="Taylor M."/>
            <person name="Puazo M."/>
            <person name="Firestine M."/>
            <person name="Scheel M."/>
            <person name="Javaid M."/>
            <person name="Wang M."/>
            <person name="Li M."/>
            <person name="Tabassum N."/>
            <person name="Saada N."/>
            <person name="Osuji N."/>
            <person name="Aqrawi P."/>
            <person name="Fu Q."/>
            <person name="Thornton R."/>
            <person name="Raj R."/>
            <person name="Goodspeed R."/>
            <person name="Mata R."/>
            <person name="Najjar R."/>
            <person name="Gubbala S."/>
            <person name="Lee S."/>
            <person name="Denson S."/>
            <person name="Patil S."/>
            <person name="Macmil S."/>
            <person name="Qi S."/>
            <person name="Matskevitch T."/>
            <person name="Palculict T."/>
            <person name="Mathew T."/>
            <person name="Vee V."/>
            <person name="Velamala V."/>
            <person name="Korchina V."/>
            <person name="Cai W."/>
            <person name="Liu W."/>
            <person name="Dai W."/>
            <person name="Zou X."/>
            <person name="Zhu Y."/>
            <person name="Zhang Y."/>
            <person name="Wu Y.-Q."/>
            <person name="Xin Y."/>
            <person name="Nazarath L."/>
            <person name="Kovar C."/>
            <person name="Han Y."/>
            <person name="Muzny D."/>
            <person name="Gibbs R."/>
        </authorList>
    </citation>
    <scope>NUCLEOTIDE SEQUENCE [LARGE SCALE GENOMIC DNA]</scope>
    <source>
        <strain evidence="14">Jacobina</strain>
    </source>
</reference>
<dbReference type="PROSITE" id="PS00028">
    <property type="entry name" value="ZINC_FINGER_C2H2_1"/>
    <property type="match status" value="2"/>
</dbReference>
<sequence>MCSKVLPCPLCSHPNFESVDALRISLVKVANHPLMCPVCNEVLLGLDKFTIHLFSHTIDTHLVAPAVCKEETTSIQPAAEVMVDVKINPQPSQCDICSFLFRDMNLLQIHQNLMHKAPETGAKDAQEGTMAKFQCHLCQKTFKMKGSLRVHLRVVHLYGVEQEPEARRLTEKLKLTEETPNKVNIPPHERCDETFSAPTTRLPTTPSESLPNPQSVAAPQAAADAAKSWECDICAKSFTTKYFLKKHKRKSFRQRVSYLVHRRIHTGAMPYKCTACAKSFRYKVSQRTHKCPAQPPGTVIRQSGDLLQKLLQNASLTPADTDLTFDELNSHGGSDLISQTIDDIVKESCDKMGLSETCSEIFGGISSNAAEDSAASPSDKLQNLCLYSPGQMETINEDSFKQLLYGDGNL</sequence>
<evidence type="ECO:0000256" key="5">
    <source>
        <dbReference type="ARBA" id="ARBA00022833"/>
    </source>
</evidence>
<protein>
    <submittedName>
        <fullName evidence="12">Putative zinc finger protein 2</fullName>
    </submittedName>
</protein>
<dbReference type="SMART" id="SM00355">
    <property type="entry name" value="ZnF_C2H2"/>
    <property type="match status" value="5"/>
</dbReference>
<dbReference type="PANTHER" id="PTHR24394:SF48">
    <property type="entry name" value="ZINC FINGER PROTEIN 771"/>
    <property type="match status" value="1"/>
</dbReference>
<dbReference type="Pfam" id="PF00096">
    <property type="entry name" value="zf-C2H2"/>
    <property type="match status" value="2"/>
</dbReference>
<dbReference type="AlphaFoldDB" id="A0A1B0GH81"/>
<evidence type="ECO:0000256" key="3">
    <source>
        <dbReference type="ARBA" id="ARBA00022737"/>
    </source>
</evidence>
<evidence type="ECO:0000256" key="7">
    <source>
        <dbReference type="ARBA" id="ARBA00023163"/>
    </source>
</evidence>
<feature type="compositionally biased region" description="Polar residues" evidence="10">
    <location>
        <begin position="196"/>
        <end position="215"/>
    </location>
</feature>
<keyword evidence="3" id="KW-0677">Repeat</keyword>
<dbReference type="EMBL" id="GITU01012250">
    <property type="protein sequence ID" value="MBC1180953.1"/>
    <property type="molecule type" value="Transcribed_RNA"/>
</dbReference>
<dbReference type="InterPro" id="IPR036236">
    <property type="entry name" value="Znf_C2H2_sf"/>
</dbReference>
<keyword evidence="8" id="KW-0539">Nucleus</keyword>
<evidence type="ECO:0000256" key="10">
    <source>
        <dbReference type="SAM" id="MobiDB-lite"/>
    </source>
</evidence>
<keyword evidence="4 9" id="KW-0863">Zinc-finger</keyword>
<dbReference type="PROSITE" id="PS50157">
    <property type="entry name" value="ZINC_FINGER_C2H2_2"/>
    <property type="match status" value="2"/>
</dbReference>
<evidence type="ECO:0000256" key="8">
    <source>
        <dbReference type="ARBA" id="ARBA00023242"/>
    </source>
</evidence>
<feature type="domain" description="C2H2-type" evidence="11">
    <location>
        <begin position="229"/>
        <end position="270"/>
    </location>
</feature>
<evidence type="ECO:0000313" key="13">
    <source>
        <dbReference type="EnsemblMetazoa" id="LLOJ001056-PA"/>
    </source>
</evidence>
<dbReference type="VEuPathDB" id="VectorBase:LLONM1_005343"/>
<evidence type="ECO:0000256" key="9">
    <source>
        <dbReference type="PROSITE-ProRule" id="PRU00042"/>
    </source>
</evidence>
<feature type="region of interest" description="Disordered" evidence="10">
    <location>
        <begin position="177"/>
        <end position="221"/>
    </location>
</feature>
<dbReference type="SUPFAM" id="SSF57667">
    <property type="entry name" value="beta-beta-alpha zinc fingers"/>
    <property type="match status" value="2"/>
</dbReference>
<dbReference type="GO" id="GO:0000981">
    <property type="term" value="F:DNA-binding transcription factor activity, RNA polymerase II-specific"/>
    <property type="evidence" value="ECO:0007669"/>
    <property type="project" value="TreeGrafter"/>
</dbReference>
<dbReference type="GO" id="GO:0003677">
    <property type="term" value="F:DNA binding"/>
    <property type="evidence" value="ECO:0007669"/>
    <property type="project" value="UniProtKB-KW"/>
</dbReference>
<name>A0A1B0GH81_LUTLO</name>
<dbReference type="GO" id="GO:0005634">
    <property type="term" value="C:nucleus"/>
    <property type="evidence" value="ECO:0007669"/>
    <property type="project" value="UniProtKB-SubCell"/>
</dbReference>
<evidence type="ECO:0000313" key="12">
    <source>
        <dbReference type="EMBL" id="MBC1180953.1"/>
    </source>
</evidence>
<dbReference type="EMBL" id="AJWK01004041">
    <property type="status" value="NOT_ANNOTATED_CDS"/>
    <property type="molecule type" value="Genomic_DNA"/>
</dbReference>
<dbReference type="InterPro" id="IPR013087">
    <property type="entry name" value="Znf_C2H2_type"/>
</dbReference>
<evidence type="ECO:0000256" key="4">
    <source>
        <dbReference type="ARBA" id="ARBA00022771"/>
    </source>
</evidence>
<comment type="subcellular location">
    <subcellularLocation>
        <location evidence="1">Nucleus</location>
    </subcellularLocation>
</comment>
<keyword evidence="2" id="KW-0479">Metal-binding</keyword>
<dbReference type="GO" id="GO:0008270">
    <property type="term" value="F:zinc ion binding"/>
    <property type="evidence" value="ECO:0007669"/>
    <property type="project" value="UniProtKB-KW"/>
</dbReference>
<keyword evidence="7" id="KW-0804">Transcription</keyword>
<dbReference type="Gene3D" id="3.30.160.60">
    <property type="entry name" value="Classic Zinc Finger"/>
    <property type="match status" value="2"/>
</dbReference>
<keyword evidence="14" id="KW-1185">Reference proteome</keyword>
<reference evidence="13" key="3">
    <citation type="submission" date="2020-05" db="UniProtKB">
        <authorList>
            <consortium name="EnsemblMetazoa"/>
        </authorList>
    </citation>
    <scope>IDENTIFICATION</scope>
    <source>
        <strain evidence="13">Jacobina</strain>
    </source>
</reference>
<evidence type="ECO:0000256" key="6">
    <source>
        <dbReference type="ARBA" id="ARBA00023015"/>
    </source>
</evidence>
<organism evidence="13 14">
    <name type="scientific">Lutzomyia longipalpis</name>
    <name type="common">Sand fly</name>
    <dbReference type="NCBI Taxonomy" id="7200"/>
    <lineage>
        <taxon>Eukaryota</taxon>
        <taxon>Metazoa</taxon>
        <taxon>Ecdysozoa</taxon>
        <taxon>Arthropoda</taxon>
        <taxon>Hexapoda</taxon>
        <taxon>Insecta</taxon>
        <taxon>Pterygota</taxon>
        <taxon>Neoptera</taxon>
        <taxon>Endopterygota</taxon>
        <taxon>Diptera</taxon>
        <taxon>Nematocera</taxon>
        <taxon>Psychodoidea</taxon>
        <taxon>Psychodidae</taxon>
        <taxon>Lutzomyia</taxon>
        <taxon>Lutzomyia</taxon>
    </lineage>
</organism>
<feature type="domain" description="C2H2-type" evidence="11">
    <location>
        <begin position="133"/>
        <end position="156"/>
    </location>
</feature>
<proteinExistence type="predicted"/>